<organism evidence="3 4">
    <name type="scientific">Amycolatopsis saalfeldensis</name>
    <dbReference type="NCBI Taxonomy" id="394193"/>
    <lineage>
        <taxon>Bacteria</taxon>
        <taxon>Bacillati</taxon>
        <taxon>Actinomycetota</taxon>
        <taxon>Actinomycetes</taxon>
        <taxon>Pseudonocardiales</taxon>
        <taxon>Pseudonocardiaceae</taxon>
        <taxon>Amycolatopsis</taxon>
    </lineage>
</organism>
<dbReference type="SUPFAM" id="SSF48317">
    <property type="entry name" value="Acid phosphatase/Vanadium-dependent haloperoxidase"/>
    <property type="match status" value="1"/>
</dbReference>
<dbReference type="OrthoDB" id="3699141at2"/>
<feature type="transmembrane region" description="Helical" evidence="1">
    <location>
        <begin position="150"/>
        <end position="173"/>
    </location>
</feature>
<feature type="transmembrane region" description="Helical" evidence="1">
    <location>
        <begin position="85"/>
        <end position="103"/>
    </location>
</feature>
<reference evidence="3 4" key="1">
    <citation type="submission" date="2016-10" db="EMBL/GenBank/DDBJ databases">
        <authorList>
            <person name="de Groot N.N."/>
        </authorList>
    </citation>
    <scope>NUCLEOTIDE SEQUENCE [LARGE SCALE GENOMIC DNA]</scope>
    <source>
        <strain evidence="3 4">DSM 44993</strain>
    </source>
</reference>
<evidence type="ECO:0000313" key="3">
    <source>
        <dbReference type="EMBL" id="SEP54211.1"/>
    </source>
</evidence>
<feature type="transmembrane region" description="Helical" evidence="1">
    <location>
        <begin position="49"/>
        <end position="73"/>
    </location>
</feature>
<dbReference type="Pfam" id="PF01569">
    <property type="entry name" value="PAP2"/>
    <property type="match status" value="1"/>
</dbReference>
<dbReference type="Gene3D" id="1.20.144.10">
    <property type="entry name" value="Phosphatidic acid phosphatase type 2/haloperoxidase"/>
    <property type="match status" value="1"/>
</dbReference>
<feature type="domain" description="Phosphatidic acid phosphatase type 2/haloperoxidase" evidence="2">
    <location>
        <begin position="85"/>
        <end position="191"/>
    </location>
</feature>
<protein>
    <submittedName>
        <fullName evidence="3">Undecaprenyl-diphosphatase</fullName>
    </submittedName>
</protein>
<sequence length="209" mass="21682">MTVPRVRWLVTGVVLLAAFLALGLAVDRQPLGLDQAVADALRGQDSRPAGRVAGVVTNVFGPVLPIVVGVALAALALRNRTHLPLCLKLAAVLILCRLTSTVFKPVFLRQRPRQYPDLSYPSGHVVSVASAALVVVLLAAWLAPRLVRKAAAVGAAATVLAAVCRVVLGVHWVTDTVGAVLAVLGVGLVSASALRLLPVPGRDGRSLDA</sequence>
<keyword evidence="1" id="KW-0472">Membrane</keyword>
<feature type="transmembrane region" description="Helical" evidence="1">
    <location>
        <begin position="179"/>
        <end position="197"/>
    </location>
</feature>
<dbReference type="STRING" id="394193.SAMN04489732_1407"/>
<dbReference type="AlphaFoldDB" id="A0A1H8YQD8"/>
<accession>A0A1H8YQD8</accession>
<gene>
    <name evidence="3" type="ORF">SAMN04489732_1407</name>
</gene>
<keyword evidence="1" id="KW-0812">Transmembrane</keyword>
<keyword evidence="1" id="KW-1133">Transmembrane helix</keyword>
<dbReference type="Proteomes" id="UP000198582">
    <property type="component" value="Unassembled WGS sequence"/>
</dbReference>
<dbReference type="InterPro" id="IPR000326">
    <property type="entry name" value="PAP2/HPO"/>
</dbReference>
<evidence type="ECO:0000259" key="2">
    <source>
        <dbReference type="SMART" id="SM00014"/>
    </source>
</evidence>
<keyword evidence="4" id="KW-1185">Reference proteome</keyword>
<dbReference type="SMART" id="SM00014">
    <property type="entry name" value="acidPPc"/>
    <property type="match status" value="1"/>
</dbReference>
<proteinExistence type="predicted"/>
<dbReference type="EMBL" id="FOEF01000040">
    <property type="protein sequence ID" value="SEP54211.1"/>
    <property type="molecule type" value="Genomic_DNA"/>
</dbReference>
<evidence type="ECO:0000256" key="1">
    <source>
        <dbReference type="SAM" id="Phobius"/>
    </source>
</evidence>
<dbReference type="RefSeq" id="WP_091629358.1">
    <property type="nucleotide sequence ID" value="NZ_FOEF01000040.1"/>
</dbReference>
<name>A0A1H8YQD8_9PSEU</name>
<feature type="transmembrane region" description="Helical" evidence="1">
    <location>
        <begin position="123"/>
        <end position="143"/>
    </location>
</feature>
<evidence type="ECO:0000313" key="4">
    <source>
        <dbReference type="Proteomes" id="UP000198582"/>
    </source>
</evidence>
<dbReference type="InterPro" id="IPR036938">
    <property type="entry name" value="PAP2/HPO_sf"/>
</dbReference>